<dbReference type="Gene3D" id="1.10.10.10">
    <property type="entry name" value="Winged helix-like DNA-binding domain superfamily/Winged helix DNA-binding domain"/>
    <property type="match status" value="1"/>
</dbReference>
<keyword evidence="2" id="KW-0805">Transcription regulation</keyword>
<dbReference type="PANTHER" id="PTHR30126">
    <property type="entry name" value="HTH-TYPE TRANSCRIPTIONAL REGULATOR"/>
    <property type="match status" value="1"/>
</dbReference>
<dbReference type="Gene3D" id="3.40.190.10">
    <property type="entry name" value="Periplasmic binding protein-like II"/>
    <property type="match status" value="2"/>
</dbReference>
<accession>L8J9Y8</accession>
<comment type="similarity">
    <text evidence="1">Belongs to the LysR transcriptional regulatory family.</text>
</comment>
<dbReference type="InterPro" id="IPR000847">
    <property type="entry name" value="LysR_HTH_N"/>
</dbReference>
<evidence type="ECO:0000256" key="1">
    <source>
        <dbReference type="ARBA" id="ARBA00009437"/>
    </source>
</evidence>
<evidence type="ECO:0000256" key="4">
    <source>
        <dbReference type="ARBA" id="ARBA00023163"/>
    </source>
</evidence>
<protein>
    <submittedName>
        <fullName evidence="6">Transcriptional regulator, LysR family protein</fullName>
    </submittedName>
</protein>
<dbReference type="SUPFAM" id="SSF46785">
    <property type="entry name" value="Winged helix' DNA-binding domain"/>
    <property type="match status" value="1"/>
</dbReference>
<dbReference type="InterPro" id="IPR005119">
    <property type="entry name" value="LysR_subst-bd"/>
</dbReference>
<keyword evidence="4" id="KW-0804">Transcription</keyword>
<dbReference type="CDD" id="cd05466">
    <property type="entry name" value="PBP2_LTTR_substrate"/>
    <property type="match status" value="1"/>
</dbReference>
<reference evidence="6 7" key="1">
    <citation type="submission" date="2012-12" db="EMBL/GenBank/DDBJ databases">
        <title>Genome Assembly of Photobacterium sp. AK15.</title>
        <authorList>
            <person name="Khatri I."/>
            <person name="Vaidya B."/>
            <person name="Srinivas T.N.R."/>
            <person name="Subramanian S."/>
            <person name="Pinnaka A."/>
        </authorList>
    </citation>
    <scope>NUCLEOTIDE SEQUENCE [LARGE SCALE GENOMIC DNA]</scope>
    <source>
        <strain evidence="6 7">AK15</strain>
    </source>
</reference>
<dbReference type="GO" id="GO:0003700">
    <property type="term" value="F:DNA-binding transcription factor activity"/>
    <property type="evidence" value="ECO:0007669"/>
    <property type="project" value="InterPro"/>
</dbReference>
<feature type="domain" description="HTH lysR-type" evidence="5">
    <location>
        <begin position="1"/>
        <end position="49"/>
    </location>
</feature>
<organism evidence="6 7">
    <name type="scientific">Photobacterium marinum</name>
    <dbReference type="NCBI Taxonomy" id="1056511"/>
    <lineage>
        <taxon>Bacteria</taxon>
        <taxon>Pseudomonadati</taxon>
        <taxon>Pseudomonadota</taxon>
        <taxon>Gammaproteobacteria</taxon>
        <taxon>Vibrionales</taxon>
        <taxon>Vibrionaceae</taxon>
        <taxon>Photobacterium</taxon>
    </lineage>
</organism>
<proteinExistence type="inferred from homology"/>
<dbReference type="EMBL" id="AMZO01000016">
    <property type="protein sequence ID" value="ELR65621.1"/>
    <property type="molecule type" value="Genomic_DNA"/>
</dbReference>
<dbReference type="PRINTS" id="PR00039">
    <property type="entry name" value="HTHLYSR"/>
</dbReference>
<evidence type="ECO:0000313" key="7">
    <source>
        <dbReference type="Proteomes" id="UP000011134"/>
    </source>
</evidence>
<dbReference type="InterPro" id="IPR036388">
    <property type="entry name" value="WH-like_DNA-bd_sf"/>
</dbReference>
<dbReference type="AlphaFoldDB" id="L8J9Y8"/>
<keyword evidence="7" id="KW-1185">Reference proteome</keyword>
<dbReference type="Proteomes" id="UP000011134">
    <property type="component" value="Unassembled WGS sequence"/>
</dbReference>
<evidence type="ECO:0000256" key="3">
    <source>
        <dbReference type="ARBA" id="ARBA00023125"/>
    </source>
</evidence>
<dbReference type="SUPFAM" id="SSF53850">
    <property type="entry name" value="Periplasmic binding protein-like II"/>
    <property type="match status" value="1"/>
</dbReference>
<dbReference type="PROSITE" id="PS50931">
    <property type="entry name" value="HTH_LYSR"/>
    <property type="match status" value="1"/>
</dbReference>
<dbReference type="InterPro" id="IPR036390">
    <property type="entry name" value="WH_DNA-bd_sf"/>
</dbReference>
<keyword evidence="3" id="KW-0238">DNA-binding</keyword>
<comment type="caution">
    <text evidence="6">The sequence shown here is derived from an EMBL/GenBank/DDBJ whole genome shotgun (WGS) entry which is preliminary data.</text>
</comment>
<sequence>MAVVRNRGFSAASDELNLNQPAISSYMSQLESRLKLTLCQRGRGGFQLTDHGELVYASARKLFSAVETFRADVAECRGQLVGELHIGMVDVLATCQHFKLPEVIGEFGLQAPEVNIQLHKSNPKKLLKMLQEEQIHAAVMPVYKAPDSISHFSIFDEFQVMYCGKNHPLFSLRDDELTLDRLQETNYAARDYTQDWTPPPSPYLKTASLTGDIECIATLILSGNYVGYLPEHYAEYWVKAGLMKPLLIDETAYYCNLQLAYRRNDKNLAVELLVDLMKKAYGV</sequence>
<gene>
    <name evidence="6" type="ORF">C942_00704</name>
</gene>
<dbReference type="PANTHER" id="PTHR30126:SF98">
    <property type="entry name" value="HTH-TYPE TRANSCRIPTIONAL ACTIVATOR BAUR"/>
    <property type="match status" value="1"/>
</dbReference>
<dbReference type="PATRIC" id="fig|1056511.3.peg.2193"/>
<evidence type="ECO:0000313" key="6">
    <source>
        <dbReference type="EMBL" id="ELR65621.1"/>
    </source>
</evidence>
<evidence type="ECO:0000256" key="2">
    <source>
        <dbReference type="ARBA" id="ARBA00023015"/>
    </source>
</evidence>
<dbReference type="Pfam" id="PF00126">
    <property type="entry name" value="HTH_1"/>
    <property type="match status" value="1"/>
</dbReference>
<dbReference type="GO" id="GO:0000976">
    <property type="term" value="F:transcription cis-regulatory region binding"/>
    <property type="evidence" value="ECO:0007669"/>
    <property type="project" value="TreeGrafter"/>
</dbReference>
<evidence type="ECO:0000259" key="5">
    <source>
        <dbReference type="PROSITE" id="PS50931"/>
    </source>
</evidence>
<name>L8J9Y8_9GAMM</name>
<dbReference type="Pfam" id="PF03466">
    <property type="entry name" value="LysR_substrate"/>
    <property type="match status" value="1"/>
</dbReference>